<dbReference type="AlphaFoldDB" id="A0A443YUM6"/>
<dbReference type="PANTHER" id="PTHR46558:SF13">
    <property type="entry name" value="HTH-TYPE TRANSCRIPTIONAL REGULATOR IMMR"/>
    <property type="match status" value="1"/>
</dbReference>
<dbReference type="Pfam" id="PF12844">
    <property type="entry name" value="HTH_19"/>
    <property type="match status" value="1"/>
</dbReference>
<dbReference type="SUPFAM" id="SSF47413">
    <property type="entry name" value="lambda repressor-like DNA-binding domains"/>
    <property type="match status" value="1"/>
</dbReference>
<keyword evidence="1" id="KW-0238">DNA-binding</keyword>
<evidence type="ECO:0000313" key="4">
    <source>
        <dbReference type="Proteomes" id="UP000284120"/>
    </source>
</evidence>
<dbReference type="Gene3D" id="1.10.260.40">
    <property type="entry name" value="lambda repressor-like DNA-binding domains"/>
    <property type="match status" value="1"/>
</dbReference>
<organism evidence="3 4">
    <name type="scientific">Pedobacter chitinilyticus</name>
    <dbReference type="NCBI Taxonomy" id="2233776"/>
    <lineage>
        <taxon>Bacteria</taxon>
        <taxon>Pseudomonadati</taxon>
        <taxon>Bacteroidota</taxon>
        <taxon>Sphingobacteriia</taxon>
        <taxon>Sphingobacteriales</taxon>
        <taxon>Sphingobacteriaceae</taxon>
        <taxon>Pedobacter</taxon>
    </lineage>
</organism>
<keyword evidence="4" id="KW-1185">Reference proteome</keyword>
<accession>A0A443YUM6</accession>
<dbReference type="EMBL" id="SAYW01000003">
    <property type="protein sequence ID" value="RWU07569.1"/>
    <property type="molecule type" value="Genomic_DNA"/>
</dbReference>
<dbReference type="Proteomes" id="UP000284120">
    <property type="component" value="Unassembled WGS sequence"/>
</dbReference>
<dbReference type="RefSeq" id="WP_113647478.1">
    <property type="nucleotide sequence ID" value="NZ_QMHN01000003.1"/>
</dbReference>
<evidence type="ECO:0000259" key="2">
    <source>
        <dbReference type="PROSITE" id="PS50943"/>
    </source>
</evidence>
<dbReference type="InterPro" id="IPR001387">
    <property type="entry name" value="Cro/C1-type_HTH"/>
</dbReference>
<dbReference type="SMART" id="SM00530">
    <property type="entry name" value="HTH_XRE"/>
    <property type="match status" value="1"/>
</dbReference>
<dbReference type="PROSITE" id="PS50943">
    <property type="entry name" value="HTH_CROC1"/>
    <property type="match status" value="1"/>
</dbReference>
<evidence type="ECO:0000313" key="3">
    <source>
        <dbReference type="EMBL" id="RWU07569.1"/>
    </source>
</evidence>
<dbReference type="CDD" id="cd00093">
    <property type="entry name" value="HTH_XRE"/>
    <property type="match status" value="1"/>
</dbReference>
<evidence type="ECO:0000256" key="1">
    <source>
        <dbReference type="ARBA" id="ARBA00023125"/>
    </source>
</evidence>
<dbReference type="OrthoDB" id="959646at2"/>
<name>A0A443YUM6_9SPHI</name>
<dbReference type="GO" id="GO:0003677">
    <property type="term" value="F:DNA binding"/>
    <property type="evidence" value="ECO:0007669"/>
    <property type="project" value="UniProtKB-KW"/>
</dbReference>
<dbReference type="PANTHER" id="PTHR46558">
    <property type="entry name" value="TRACRIPTIONAL REGULATORY PROTEIN-RELATED-RELATED"/>
    <property type="match status" value="1"/>
</dbReference>
<sequence>MKYQFSLNIDIGAMLRKYRNKNSLSQEHVSNCLNISRQAYQKWENNDVNFNISQLKKIAELYKIPLHMIITESYTYY</sequence>
<protein>
    <submittedName>
        <fullName evidence="3">XRE family transcriptional regulator</fullName>
    </submittedName>
</protein>
<gene>
    <name evidence="3" type="ORF">DPV69_11320</name>
</gene>
<feature type="domain" description="HTH cro/C1-type" evidence="2">
    <location>
        <begin position="15"/>
        <end position="69"/>
    </location>
</feature>
<comment type="caution">
    <text evidence="3">The sequence shown here is derived from an EMBL/GenBank/DDBJ whole genome shotgun (WGS) entry which is preliminary data.</text>
</comment>
<proteinExistence type="predicted"/>
<reference evidence="3 4" key="1">
    <citation type="submission" date="2018-06" db="EMBL/GenBank/DDBJ databases">
        <title>Pedobacter endophyticus sp. nov., an endophytic bacterium isolated from a leaf of Triticum aestivum.</title>
        <authorList>
            <person name="Zhang L."/>
        </authorList>
    </citation>
    <scope>NUCLEOTIDE SEQUENCE [LARGE SCALE GENOMIC DNA]</scope>
    <source>
        <strain evidence="3 4">CM134L-2</strain>
    </source>
</reference>
<dbReference type="InterPro" id="IPR010982">
    <property type="entry name" value="Lambda_DNA-bd_dom_sf"/>
</dbReference>